<organism evidence="1 2">
    <name type="scientific">Rhabditophanes sp. KR3021</name>
    <dbReference type="NCBI Taxonomy" id="114890"/>
    <lineage>
        <taxon>Eukaryota</taxon>
        <taxon>Metazoa</taxon>
        <taxon>Ecdysozoa</taxon>
        <taxon>Nematoda</taxon>
        <taxon>Chromadorea</taxon>
        <taxon>Rhabditida</taxon>
        <taxon>Tylenchina</taxon>
        <taxon>Panagrolaimomorpha</taxon>
        <taxon>Strongyloidoidea</taxon>
        <taxon>Alloionematidae</taxon>
        <taxon>Rhabditophanes</taxon>
    </lineage>
</organism>
<dbReference type="Proteomes" id="UP000095286">
    <property type="component" value="Unplaced"/>
</dbReference>
<sequence length="374" mass="41924">MLLNACKSRLTGLGALRPLSVHSNIFKRKDQVESFTFIQSRNLSTNDVFTTKIGQNMIIPDAPLAPLPKPSVEQLITQGQSVLTELGLFEWYKPTGYIRYLMEQSHVLLDLPWWSVIIAGTISLRLLLIYVPVLSQRNAAIQSKYRTEMTQYKDRIQEARAEGNQQLAQQTLIDQQRFLKSKGIKLGRQMMILVGNGVVFMTQFFAIKKMADVAYPGWETGGIWWFENLCQADPYYILPAVSALTMHIVLKSGIETGASADQLPPVMRLGMQYGIPVVVFMAAMNFPSALGVYWVTSNGISFAFSKLFKVTAVRNAFNIPMMHVAPQTMSTKATFGEAWKNYKSYSGAPPSISKVREQDAINFKKAGQAKPFTK</sequence>
<evidence type="ECO:0000313" key="2">
    <source>
        <dbReference type="WBParaSite" id="RSKR_0000643700.1"/>
    </source>
</evidence>
<name>A0AC35U251_9BILA</name>
<accession>A0AC35U251</accession>
<proteinExistence type="predicted"/>
<dbReference type="WBParaSite" id="RSKR_0000643700.1">
    <property type="protein sequence ID" value="RSKR_0000643700.1"/>
    <property type="gene ID" value="RSKR_0000643700"/>
</dbReference>
<reference evidence="2" key="1">
    <citation type="submission" date="2016-11" db="UniProtKB">
        <authorList>
            <consortium name="WormBaseParasite"/>
        </authorList>
    </citation>
    <scope>IDENTIFICATION</scope>
    <source>
        <strain evidence="2">KR3021</strain>
    </source>
</reference>
<evidence type="ECO:0000313" key="1">
    <source>
        <dbReference type="Proteomes" id="UP000095286"/>
    </source>
</evidence>
<protein>
    <submittedName>
        <fullName evidence="2">Mitochondrial inner membrane protein OXA1</fullName>
    </submittedName>
</protein>